<name>A0A084U2J8_MALIO</name>
<comment type="caution">
    <text evidence="2">The sequence shown here is derived from an EMBL/GenBank/DDBJ whole genome shotgun (WGS) entry which is preliminary data.</text>
</comment>
<protein>
    <submittedName>
        <fullName evidence="2">Transglutaminase-like superfamily domain-containing protein</fullName>
    </submittedName>
</protein>
<dbReference type="SUPFAM" id="SSF54001">
    <property type="entry name" value="Cysteine proteinases"/>
    <property type="match status" value="1"/>
</dbReference>
<evidence type="ECO:0000313" key="3">
    <source>
        <dbReference type="Proteomes" id="UP000028523"/>
    </source>
</evidence>
<keyword evidence="3" id="KW-1185">Reference proteome</keyword>
<evidence type="ECO:0000256" key="1">
    <source>
        <dbReference type="SAM" id="MobiDB-lite"/>
    </source>
</evidence>
<dbReference type="Proteomes" id="UP000028523">
    <property type="component" value="Unassembled WGS sequence"/>
</dbReference>
<dbReference type="EMBL" id="AWQU01000089">
    <property type="protein sequence ID" value="KFB07184.1"/>
    <property type="molecule type" value="Genomic_DNA"/>
</dbReference>
<dbReference type="Gene3D" id="3.10.620.30">
    <property type="match status" value="1"/>
</dbReference>
<dbReference type="AlphaFoldDB" id="A0A084U2J8"/>
<evidence type="ECO:0000313" key="2">
    <source>
        <dbReference type="EMBL" id="KFB07184.1"/>
    </source>
</evidence>
<sequence length="992" mass="116300">MKKWKKLKIMMIGSTALAGLLILPTVLTSCWNGSNLVTNTPDTPTIVPPTDKPGSTPGEDNTTTPPVNPPVDQPETSPEIPPEEKPVEPPVVPDEKEYIKDVDYMLAPNTPKDQEQNQEYWITNPNTQNKSILSRWGNVPLPMKEKVSEKEVYDYFTYIVNNGQLGRVHTFGQRKIETDWLSNIYIKWLAENWTLYPWISFENIVPYFHTDSDDPSQKFDYDVLNQWRNNYTKFFDEHKFYVKESKIGNTADLITIQSEQRDAFFQMVRLFLTNYYRPDMSDLDKALSVFNFVMSYIAYGDSAVDPYGAYMKHLGVCVHYAFTAAFLLNLIGVPAFMNTAGDMFSHPQVSYPGHAVTWVWIDADNSNQKKWYIMDATSGDYKAETTWPSAYVISNGGGAWGNFLEPVSDIEGGNIDYSLKQNSFFRFLSSPWYSPFKNKQVKVSSDRKYLENLGTYTNIRNGFGNLQNKQSRPVWYKNEWYSMIIDNQRQIKFYKTSMNNSNREEFSIPQEILNDLYSFGNERYSSPYLGLYNDWMAFSVFERPNYMDPKPVNSKTKIYFHNFKDTNWKNTKSIDIPNEVLYKDENGVEYKTEKAFFQTFFFDNDKLCIEYSFKDNGGKTIASIIKKYDLPTEVQVKNDQYLDSSAVKTASIYYKLIGNTHQIGTENQQTTLEKKNEYNEYFKNFKTSGSAYNDLVKLKNYSDEFEKSLLSKKGNIASSVSSDIYLIDKDSFEKYGYYFDNINPGFDSFHNLSKDQYNTALLYDIYFLPKDSNKYELIANDLYKPIIKKSYFEKYSDNPNGKYYIKMHNNDNSIEYNTDPFYFAITEDENVVNQPEQPNIEYTDNTHPSTPVGQTNYYDKFVYNWYDQRYTLSLNYNWSQIRANYDTKVYLKRYDFKTKQLNTLQTWDNPLRKEKYVIGKVDEDNKGIYFMDVEVKYKTNNQVFHLYSPFMYMITKNDVDTKNFDKWIELSNDLKQKIRPQNNKPINIVKQF</sequence>
<feature type="compositionally biased region" description="Low complexity" evidence="1">
    <location>
        <begin position="52"/>
        <end position="65"/>
    </location>
</feature>
<reference evidence="2 3" key="1">
    <citation type="journal article" date="2014" name="PLoS ONE">
        <title>Reduction of Hydrogen Peroxide Accumulation and Toxicity by a Catalase from Mycoplasma iowae.</title>
        <authorList>
            <person name="Pritchard R.E."/>
            <person name="Prassinos A.J."/>
            <person name="Osborne J.D."/>
            <person name="Raviv Z."/>
            <person name="Balish M.F."/>
        </authorList>
    </citation>
    <scope>NUCLEOTIDE SEQUENCE [LARGE SCALE GENOMIC DNA]</scope>
    <source>
        <strain evidence="2 3">DK-CPA</strain>
    </source>
</reference>
<gene>
    <name evidence="2" type="ORF">P271_8</name>
</gene>
<organism evidence="2 3">
    <name type="scientific">Malacoplasma iowae DK-CPA</name>
    <dbReference type="NCBI Taxonomy" id="1394179"/>
    <lineage>
        <taxon>Bacteria</taxon>
        <taxon>Bacillati</taxon>
        <taxon>Mycoplasmatota</taxon>
        <taxon>Mycoplasmoidales</taxon>
        <taxon>Mycoplasmoidaceae</taxon>
        <taxon>Malacoplasma</taxon>
    </lineage>
</organism>
<dbReference type="RefSeq" id="WP_036452631.1">
    <property type="nucleotide sequence ID" value="NZ_AWQU01000089.1"/>
</dbReference>
<dbReference type="PROSITE" id="PS51257">
    <property type="entry name" value="PROKAR_LIPOPROTEIN"/>
    <property type="match status" value="1"/>
</dbReference>
<feature type="compositionally biased region" description="Basic and acidic residues" evidence="1">
    <location>
        <begin position="82"/>
        <end position="93"/>
    </location>
</feature>
<feature type="region of interest" description="Disordered" evidence="1">
    <location>
        <begin position="36"/>
        <end position="93"/>
    </location>
</feature>
<proteinExistence type="predicted"/>
<dbReference type="InterPro" id="IPR038765">
    <property type="entry name" value="Papain-like_cys_pep_sf"/>
</dbReference>
<accession>A0A084U2J8</accession>